<evidence type="ECO:0000259" key="3">
    <source>
        <dbReference type="PROSITE" id="PS50011"/>
    </source>
</evidence>
<protein>
    <recommendedName>
        <fullName evidence="3">Protein kinase domain-containing protein</fullName>
    </recommendedName>
</protein>
<evidence type="ECO:0000313" key="5">
    <source>
        <dbReference type="Proteomes" id="UP001202328"/>
    </source>
</evidence>
<dbReference type="PROSITE" id="PS00109">
    <property type="entry name" value="PROTEIN_KINASE_TYR"/>
    <property type="match status" value="1"/>
</dbReference>
<evidence type="ECO:0000313" key="4">
    <source>
        <dbReference type="EMBL" id="KAI3910554.1"/>
    </source>
</evidence>
<dbReference type="InterPro" id="IPR008266">
    <property type="entry name" value="Tyr_kinase_AS"/>
</dbReference>
<comment type="caution">
    <text evidence="4">The sequence shown here is derived from an EMBL/GenBank/DDBJ whole genome shotgun (WGS) entry which is preliminary data.</text>
</comment>
<feature type="domain" description="Protein kinase" evidence="3">
    <location>
        <begin position="10"/>
        <end position="271"/>
    </location>
</feature>
<dbReference type="AlphaFoldDB" id="A0AAD4XGJ1"/>
<dbReference type="Pfam" id="PF00069">
    <property type="entry name" value="Pkinase"/>
    <property type="match status" value="1"/>
</dbReference>
<dbReference type="EMBL" id="JAJJMB010010184">
    <property type="protein sequence ID" value="KAI3910554.1"/>
    <property type="molecule type" value="Genomic_DNA"/>
</dbReference>
<dbReference type="SUPFAM" id="SSF56112">
    <property type="entry name" value="Protein kinase-like (PK-like)"/>
    <property type="match status" value="1"/>
</dbReference>
<gene>
    <name evidence="4" type="ORF">MKW98_027836</name>
</gene>
<reference evidence="4" key="1">
    <citation type="submission" date="2022-04" db="EMBL/GenBank/DDBJ databases">
        <title>A functionally conserved STORR gene fusion in Papaver species that diverged 16.8 million years ago.</title>
        <authorList>
            <person name="Catania T."/>
        </authorList>
    </citation>
    <scope>NUCLEOTIDE SEQUENCE</scope>
    <source>
        <strain evidence="4">S-188037</strain>
    </source>
</reference>
<evidence type="ECO:0000256" key="2">
    <source>
        <dbReference type="SAM" id="MobiDB-lite"/>
    </source>
</evidence>
<name>A0AAD4XGJ1_9MAGN</name>
<dbReference type="CDD" id="cd14016">
    <property type="entry name" value="STKc_CK1"/>
    <property type="match status" value="1"/>
</dbReference>
<dbReference type="PROSITE" id="PS50011">
    <property type="entry name" value="PROTEIN_KINASE_DOM"/>
    <property type="match status" value="1"/>
</dbReference>
<sequence length="317" mass="36439">METTLIGGKFKLGRKISTGPFADLYSGTDIQSGQEVTIKLERSENTKASRLHMESKAYTRGVPQLKWFGVHGEYNALVTDPLGPSLEDLFNRCNGKFTLKTVLMLVTYLINKVQVMHSKGYVHRDISPANFFMGKKEWYIANYDRAKQYIDPHTHEHIPFRENTKQVGSVCYSSHNSHLGVEQSRRDDLESLGYMLVYFIRGRLPWQGYKSPIGRHMYEKIKDKKLSTSIQVLCQSLPPEFEAYFWYCRSLRFSDKPDYSYLRMMFQNALLREGYQFDLLYDWITLTDPGIGSSKSSGEVGGSNTGPSAERTEKRQA</sequence>
<feature type="region of interest" description="Disordered" evidence="2">
    <location>
        <begin position="292"/>
        <end position="317"/>
    </location>
</feature>
<dbReference type="GO" id="GO:0005524">
    <property type="term" value="F:ATP binding"/>
    <property type="evidence" value="ECO:0007669"/>
    <property type="project" value="InterPro"/>
</dbReference>
<dbReference type="SMART" id="SM00220">
    <property type="entry name" value="S_TKc"/>
    <property type="match status" value="1"/>
</dbReference>
<dbReference type="InterPro" id="IPR050235">
    <property type="entry name" value="CK1_Ser-Thr_kinase"/>
</dbReference>
<dbReference type="Gene3D" id="1.10.510.10">
    <property type="entry name" value="Transferase(Phosphotransferase) domain 1"/>
    <property type="match status" value="1"/>
</dbReference>
<proteinExistence type="inferred from homology"/>
<dbReference type="Proteomes" id="UP001202328">
    <property type="component" value="Unassembled WGS sequence"/>
</dbReference>
<dbReference type="InterPro" id="IPR011009">
    <property type="entry name" value="Kinase-like_dom_sf"/>
</dbReference>
<dbReference type="InterPro" id="IPR000719">
    <property type="entry name" value="Prot_kinase_dom"/>
</dbReference>
<organism evidence="4 5">
    <name type="scientific">Papaver atlanticum</name>
    <dbReference type="NCBI Taxonomy" id="357466"/>
    <lineage>
        <taxon>Eukaryota</taxon>
        <taxon>Viridiplantae</taxon>
        <taxon>Streptophyta</taxon>
        <taxon>Embryophyta</taxon>
        <taxon>Tracheophyta</taxon>
        <taxon>Spermatophyta</taxon>
        <taxon>Magnoliopsida</taxon>
        <taxon>Ranunculales</taxon>
        <taxon>Papaveraceae</taxon>
        <taxon>Papaveroideae</taxon>
        <taxon>Papaver</taxon>
    </lineage>
</organism>
<accession>A0AAD4XGJ1</accession>
<evidence type="ECO:0000256" key="1">
    <source>
        <dbReference type="ARBA" id="ARBA00005926"/>
    </source>
</evidence>
<dbReference type="PANTHER" id="PTHR11909">
    <property type="entry name" value="CASEIN KINASE-RELATED"/>
    <property type="match status" value="1"/>
</dbReference>
<comment type="similarity">
    <text evidence="1">Belongs to the protein kinase superfamily. CK1 Ser/Thr protein kinase family. Casein kinase I subfamily.</text>
</comment>
<dbReference type="GO" id="GO:0004672">
    <property type="term" value="F:protein kinase activity"/>
    <property type="evidence" value="ECO:0007669"/>
    <property type="project" value="InterPro"/>
</dbReference>
<keyword evidence="5" id="KW-1185">Reference proteome</keyword>